<accession>A0AAI8CLZ6</accession>
<dbReference type="GO" id="GO:0008417">
    <property type="term" value="F:fucosyltransferase activity"/>
    <property type="evidence" value="ECO:0007669"/>
    <property type="project" value="InterPro"/>
</dbReference>
<evidence type="ECO:0000313" key="7">
    <source>
        <dbReference type="Proteomes" id="UP000093740"/>
    </source>
</evidence>
<dbReference type="RefSeq" id="WP_033192327.1">
    <property type="nucleotide sequence ID" value="NZ_CP014334.2"/>
</dbReference>
<evidence type="ECO:0000256" key="1">
    <source>
        <dbReference type="ARBA" id="ARBA00022475"/>
    </source>
</evidence>
<keyword evidence="7" id="KW-1185">Reference proteome</keyword>
<dbReference type="KEGG" id="fia:NA23_09220"/>
<sequence>MYLHLICTNPNSVYIRAFVEFISKNFNVNEHLFLTSSPTNNYQTEEFRKLGIRISNIKFSSSIDVEYLSMLAKDSDKILIHSMFATDWLSWLYNKQEILKKSIWVAWGGDIYNFWLKGRKYHSFELLIEYFKTEIIKNIHGIACLVQEDYNFVKEMYITNAIYYYVFYPNPVNFYTLDEATSKIGTKQNNGRRMLLGNSATWTNNHMEVLKALAEFLDEDYEIICPLSYGDLQYANQVIQFGKRLFGERFIPLTDYMKPEDYAVLLSTVDVGVFNHNRQQGLGNILALLYLMKKVYIRSDVTTWAFLNRLGIKVFDTKEILNGSVTNLFDFDKDIGLENREIVSKEFSEQKAVEVWQKLLE</sequence>
<dbReference type="AlphaFoldDB" id="A0AAI8CLZ6"/>
<dbReference type="GO" id="GO:0009246">
    <property type="term" value="P:enterobacterial common antigen biosynthetic process"/>
    <property type="evidence" value="ECO:0007669"/>
    <property type="project" value="InterPro"/>
</dbReference>
<reference evidence="6 7" key="1">
    <citation type="journal article" date="2015" name="Stand. Genomic Sci.">
        <title>Genome sequence of a native-feather degrading extremely thermophilic Eubacterium, Fervidobacterium islandicum AW-1.</title>
        <authorList>
            <person name="Lee Y.J."/>
            <person name="Jeong H."/>
            <person name="Park G.S."/>
            <person name="Kwak Y."/>
            <person name="Lee S.J."/>
            <person name="Lee S.J."/>
            <person name="Park M.K."/>
            <person name="Kim J.Y."/>
            <person name="Kang H.K."/>
            <person name="Shin J.H."/>
            <person name="Lee D.W."/>
        </authorList>
    </citation>
    <scope>NUCLEOTIDE SEQUENCE [LARGE SCALE GENOMIC DNA]</scope>
    <source>
        <strain evidence="6 7">AW-1</strain>
    </source>
</reference>
<evidence type="ECO:0000256" key="3">
    <source>
        <dbReference type="ARBA" id="ARBA00022676"/>
    </source>
</evidence>
<keyword evidence="4 6" id="KW-0808">Transferase</keyword>
<dbReference type="EC" id="2.4.1.325" evidence="6"/>
<evidence type="ECO:0000256" key="4">
    <source>
        <dbReference type="ARBA" id="ARBA00022679"/>
    </source>
</evidence>
<keyword evidence="2" id="KW-0997">Cell inner membrane</keyword>
<keyword evidence="3 6" id="KW-0328">Glycosyltransferase</keyword>
<dbReference type="Proteomes" id="UP000093740">
    <property type="component" value="Chromosome"/>
</dbReference>
<keyword evidence="1" id="KW-1003">Cell membrane</keyword>
<gene>
    <name evidence="6" type="ORF">NA23_09220</name>
</gene>
<evidence type="ECO:0000313" key="6">
    <source>
        <dbReference type="EMBL" id="AMW33391.1"/>
    </source>
</evidence>
<name>A0AAI8CLZ6_FERIS</name>
<dbReference type="GO" id="GO:0102031">
    <property type="term" value="F:4-acetamido-4,6-dideoxy-D-galactose transferase activity"/>
    <property type="evidence" value="ECO:0007669"/>
    <property type="project" value="UniProtKB-EC"/>
</dbReference>
<dbReference type="InterPro" id="IPR009993">
    <property type="entry name" value="WecF"/>
</dbReference>
<protein>
    <submittedName>
        <fullName evidence="6">TDP-N-acetylfucosamine:lipid II N-acetylfucosaminyltransferase</fullName>
        <ecNumber evidence="6">2.4.1.325</ecNumber>
    </submittedName>
</protein>
<proteinExistence type="predicted"/>
<dbReference type="Pfam" id="PF07429">
    <property type="entry name" value="Glyco_transf_56"/>
    <property type="match status" value="1"/>
</dbReference>
<organism evidence="6 7">
    <name type="scientific">Fervidobacterium islandicum</name>
    <dbReference type="NCBI Taxonomy" id="2423"/>
    <lineage>
        <taxon>Bacteria</taxon>
        <taxon>Thermotogati</taxon>
        <taxon>Thermotogota</taxon>
        <taxon>Thermotogae</taxon>
        <taxon>Thermotogales</taxon>
        <taxon>Fervidobacteriaceae</taxon>
        <taxon>Fervidobacterium</taxon>
    </lineage>
</organism>
<evidence type="ECO:0000256" key="2">
    <source>
        <dbReference type="ARBA" id="ARBA00022519"/>
    </source>
</evidence>
<dbReference type="EMBL" id="CP014334">
    <property type="protein sequence ID" value="AMW33391.1"/>
    <property type="molecule type" value="Genomic_DNA"/>
</dbReference>
<keyword evidence="5" id="KW-0472">Membrane</keyword>
<evidence type="ECO:0000256" key="5">
    <source>
        <dbReference type="ARBA" id="ARBA00023136"/>
    </source>
</evidence>